<dbReference type="Pfam" id="PF01546">
    <property type="entry name" value="Peptidase_M20"/>
    <property type="match status" value="1"/>
</dbReference>
<dbReference type="Gene3D" id="3.30.70.360">
    <property type="match status" value="1"/>
</dbReference>
<evidence type="ECO:0000313" key="3">
    <source>
        <dbReference type="EMBL" id="MFD0963306.1"/>
    </source>
</evidence>
<keyword evidence="1" id="KW-0378">Hydrolase</keyword>
<keyword evidence="4" id="KW-1185">Reference proteome</keyword>
<dbReference type="Gene3D" id="3.40.630.10">
    <property type="entry name" value="Zn peptidases"/>
    <property type="match status" value="1"/>
</dbReference>
<proteinExistence type="predicted"/>
<evidence type="ECO:0000256" key="1">
    <source>
        <dbReference type="ARBA" id="ARBA00022801"/>
    </source>
</evidence>
<dbReference type="NCBIfam" id="TIGR01891">
    <property type="entry name" value="amidohydrolases"/>
    <property type="match status" value="1"/>
</dbReference>
<dbReference type="PIRSF" id="PIRSF005962">
    <property type="entry name" value="Pept_M20D_amidohydro"/>
    <property type="match status" value="1"/>
</dbReference>
<gene>
    <name evidence="3" type="ORF">ACFQ1O_04740</name>
</gene>
<dbReference type="InterPro" id="IPR002933">
    <property type="entry name" value="Peptidase_M20"/>
</dbReference>
<protein>
    <submittedName>
        <fullName evidence="3">Amidohydrolase</fullName>
    </submittedName>
</protein>
<evidence type="ECO:0000259" key="2">
    <source>
        <dbReference type="Pfam" id="PF07687"/>
    </source>
</evidence>
<dbReference type="RefSeq" id="WP_377713878.1">
    <property type="nucleotide sequence ID" value="NZ_JBHTJM010000005.1"/>
</dbReference>
<dbReference type="SUPFAM" id="SSF55031">
    <property type="entry name" value="Bacterial exopeptidase dimerisation domain"/>
    <property type="match status" value="1"/>
</dbReference>
<dbReference type="EMBL" id="JBHTJM010000005">
    <property type="protein sequence ID" value="MFD0963306.1"/>
    <property type="molecule type" value="Genomic_DNA"/>
</dbReference>
<accession>A0ABW3I0F5</accession>
<organism evidence="3 4">
    <name type="scientific">Pseudofulvibacter geojedonensis</name>
    <dbReference type="NCBI Taxonomy" id="1123758"/>
    <lineage>
        <taxon>Bacteria</taxon>
        <taxon>Pseudomonadati</taxon>
        <taxon>Bacteroidota</taxon>
        <taxon>Flavobacteriia</taxon>
        <taxon>Flavobacteriales</taxon>
        <taxon>Flavobacteriaceae</taxon>
        <taxon>Pseudofulvibacter</taxon>
    </lineage>
</organism>
<dbReference type="InterPro" id="IPR017439">
    <property type="entry name" value="Amidohydrolase"/>
</dbReference>
<dbReference type="InterPro" id="IPR011650">
    <property type="entry name" value="Peptidase_M20_dimer"/>
</dbReference>
<dbReference type="Pfam" id="PF07687">
    <property type="entry name" value="M20_dimer"/>
    <property type="match status" value="1"/>
</dbReference>
<dbReference type="InterPro" id="IPR036264">
    <property type="entry name" value="Bact_exopeptidase_dim_dom"/>
</dbReference>
<reference evidence="4" key="1">
    <citation type="journal article" date="2019" name="Int. J. Syst. Evol. Microbiol.">
        <title>The Global Catalogue of Microorganisms (GCM) 10K type strain sequencing project: providing services to taxonomists for standard genome sequencing and annotation.</title>
        <authorList>
            <consortium name="The Broad Institute Genomics Platform"/>
            <consortium name="The Broad Institute Genome Sequencing Center for Infectious Disease"/>
            <person name="Wu L."/>
            <person name="Ma J."/>
        </authorList>
    </citation>
    <scope>NUCLEOTIDE SEQUENCE [LARGE SCALE GENOMIC DNA]</scope>
    <source>
        <strain evidence="4">CCUG 62114</strain>
    </source>
</reference>
<dbReference type="PANTHER" id="PTHR11014:SF169">
    <property type="entry name" value="CLAN MH, FAMILY M20, PEPTIDASE T-LIKE METALLOPEPTIDASE"/>
    <property type="match status" value="1"/>
</dbReference>
<sequence length="378" mass="42221">MNKLETLLYPLRHKLHSFPELSGKEIKTQKLIVDFLKTHTTCNIKSIANTGVLAIFNNENSNKTILFRADIDALPIHEINNFKHKSKVKVVSHKCGHDGHTAILLGLAKKITDNPINDTSIILLFQPAEEIGKGAALALKDSFFDKIKIDYVFALHNLPGFNKNEIVVKNEEFTSNVLSVIITLKGKTAHASEPENGINPAIALSEIINYSESSNDTDPASDNFFLSTPIYINMGEKAYGISAGYGEIHLTLRSRKTNLMLANKNKLISFLSSLEKKHHLKISTEFIEEFYSNVNNTQAVNIVKKTALKQGFKINPIGTPFKWGEDFGLFTQKYKGAMFGLGAGKDSPNLHNPDYDFPNDIIMTGVNMFYNIIQEINH</sequence>
<name>A0ABW3I0F5_9FLAO</name>
<evidence type="ECO:0000313" key="4">
    <source>
        <dbReference type="Proteomes" id="UP001596997"/>
    </source>
</evidence>
<dbReference type="Proteomes" id="UP001596997">
    <property type="component" value="Unassembled WGS sequence"/>
</dbReference>
<dbReference type="SUPFAM" id="SSF53187">
    <property type="entry name" value="Zn-dependent exopeptidases"/>
    <property type="match status" value="1"/>
</dbReference>
<comment type="caution">
    <text evidence="3">The sequence shown here is derived from an EMBL/GenBank/DDBJ whole genome shotgun (WGS) entry which is preliminary data.</text>
</comment>
<dbReference type="PANTHER" id="PTHR11014">
    <property type="entry name" value="PEPTIDASE M20 FAMILY MEMBER"/>
    <property type="match status" value="1"/>
</dbReference>
<feature type="domain" description="Peptidase M20 dimerisation" evidence="2">
    <location>
        <begin position="176"/>
        <end position="253"/>
    </location>
</feature>